<dbReference type="GO" id="GO:0003677">
    <property type="term" value="F:DNA binding"/>
    <property type="evidence" value="ECO:0007669"/>
    <property type="project" value="InterPro"/>
</dbReference>
<keyword evidence="3" id="KW-1185">Reference proteome</keyword>
<organism evidence="2 3">
    <name type="scientific">Futiania mangrovi</name>
    <dbReference type="NCBI Taxonomy" id="2959716"/>
    <lineage>
        <taxon>Bacteria</taxon>
        <taxon>Pseudomonadati</taxon>
        <taxon>Pseudomonadota</taxon>
        <taxon>Alphaproteobacteria</taxon>
        <taxon>Futianiales</taxon>
        <taxon>Futianiaceae</taxon>
        <taxon>Futiania</taxon>
    </lineage>
</organism>
<protein>
    <submittedName>
        <fullName evidence="2">Helix-turn-helix transcriptional regulator</fullName>
    </submittedName>
</protein>
<evidence type="ECO:0000259" key="1">
    <source>
        <dbReference type="PROSITE" id="PS50943"/>
    </source>
</evidence>
<dbReference type="InterPro" id="IPR010982">
    <property type="entry name" value="Lambda_DNA-bd_dom_sf"/>
</dbReference>
<evidence type="ECO:0000313" key="3">
    <source>
        <dbReference type="Proteomes" id="UP001055804"/>
    </source>
</evidence>
<dbReference type="Proteomes" id="UP001055804">
    <property type="component" value="Unassembled WGS sequence"/>
</dbReference>
<gene>
    <name evidence="2" type="ORF">NJQ99_08400</name>
</gene>
<dbReference type="Gene3D" id="1.10.260.40">
    <property type="entry name" value="lambda repressor-like DNA-binding domains"/>
    <property type="match status" value="1"/>
</dbReference>
<sequence>MLDKSPHPIDIYVGMRLRMRRTLRRISQERLGEELGVTFQQVQKYEKGTNRVSASRLYEIAQILEVPVSYFFDGADEGFSIAAGFAEDETSDELIDFLRSGDGMRLARSFQRIENPALKRSVVEHVEALATPA</sequence>
<dbReference type="RefSeq" id="WP_269332382.1">
    <property type="nucleotide sequence ID" value="NZ_JAMZFT010000002.1"/>
</dbReference>
<proteinExistence type="predicted"/>
<dbReference type="InterPro" id="IPR001387">
    <property type="entry name" value="Cro/C1-type_HTH"/>
</dbReference>
<dbReference type="SMART" id="SM00530">
    <property type="entry name" value="HTH_XRE"/>
    <property type="match status" value="1"/>
</dbReference>
<name>A0A9J6PIP5_9PROT</name>
<dbReference type="EMBL" id="JAMZFT010000002">
    <property type="protein sequence ID" value="MCP1336423.1"/>
    <property type="molecule type" value="Genomic_DNA"/>
</dbReference>
<comment type="caution">
    <text evidence="2">The sequence shown here is derived from an EMBL/GenBank/DDBJ whole genome shotgun (WGS) entry which is preliminary data.</text>
</comment>
<dbReference type="Pfam" id="PF01381">
    <property type="entry name" value="HTH_3"/>
    <property type="match status" value="1"/>
</dbReference>
<dbReference type="SUPFAM" id="SSF47413">
    <property type="entry name" value="lambda repressor-like DNA-binding domains"/>
    <property type="match status" value="1"/>
</dbReference>
<dbReference type="PROSITE" id="PS50943">
    <property type="entry name" value="HTH_CROC1"/>
    <property type="match status" value="1"/>
</dbReference>
<dbReference type="CDD" id="cd00093">
    <property type="entry name" value="HTH_XRE"/>
    <property type="match status" value="1"/>
</dbReference>
<dbReference type="AlphaFoldDB" id="A0A9J6PIP5"/>
<evidence type="ECO:0000313" key="2">
    <source>
        <dbReference type="EMBL" id="MCP1336423.1"/>
    </source>
</evidence>
<accession>A0A9J6PIP5</accession>
<feature type="domain" description="HTH cro/C1-type" evidence="1">
    <location>
        <begin position="17"/>
        <end position="71"/>
    </location>
</feature>
<reference evidence="2" key="1">
    <citation type="submission" date="2022-06" db="EMBL/GenBank/DDBJ databases">
        <title>Isolation and Genomics of Futiania mangrovii gen. nov., sp. nov., a Rare and Metabolically-versatile member in the Class Alphaproteobacteria.</title>
        <authorList>
            <person name="Liu L."/>
            <person name="Huang W.-C."/>
            <person name="Pan J."/>
            <person name="Li J."/>
            <person name="Huang Y."/>
            <person name="Du H."/>
            <person name="Liu Y."/>
            <person name="Li M."/>
        </authorList>
    </citation>
    <scope>NUCLEOTIDE SEQUENCE</scope>
    <source>
        <strain evidence="2">FT118</strain>
    </source>
</reference>